<dbReference type="Proteomes" id="UP000321192">
    <property type="component" value="Unassembled WGS sequence"/>
</dbReference>
<protein>
    <submittedName>
        <fullName evidence="1">Uncharacterized protein</fullName>
    </submittedName>
</protein>
<dbReference type="EMBL" id="SSFD01000041">
    <property type="protein sequence ID" value="TXH91089.1"/>
    <property type="molecule type" value="Genomic_DNA"/>
</dbReference>
<reference evidence="1 2" key="1">
    <citation type="submission" date="2018-09" db="EMBL/GenBank/DDBJ databases">
        <title>Metagenome Assembled Genomes from an Advanced Water Purification Facility.</title>
        <authorList>
            <person name="Stamps B.W."/>
            <person name="Spear J.R."/>
        </authorList>
    </citation>
    <scope>NUCLEOTIDE SEQUENCE [LARGE SCALE GENOMIC DNA]</scope>
    <source>
        <strain evidence="1">Bin_27_1</strain>
    </source>
</reference>
<accession>A0A5C7T5G8</accession>
<evidence type="ECO:0000313" key="2">
    <source>
        <dbReference type="Proteomes" id="UP000321192"/>
    </source>
</evidence>
<evidence type="ECO:0000313" key="1">
    <source>
        <dbReference type="EMBL" id="TXH91089.1"/>
    </source>
</evidence>
<dbReference type="RefSeq" id="WP_276656851.1">
    <property type="nucleotide sequence ID" value="NZ_SSFD01000041.1"/>
</dbReference>
<comment type="caution">
    <text evidence="1">The sequence shown here is derived from an EMBL/GenBank/DDBJ whole genome shotgun (WGS) entry which is preliminary data.</text>
</comment>
<sequence length="278" mass="31262">MSKYLFVGNHRIEFVDSADHHGCIKFTEGEFYMDVTCICKKTTDIPLTYKFSDCYELTDVENRLYLDKMITDWKANSLVLYRGFAGSHFCWPHLLEGQLRSEGDDDIPTFTMHDSTGGLPTRIRTRWLPTTTDLAMAQGISLQSTDVYTSALSMQEPVPLGFTVAIPLGKGRGKPLCWLNAGEIAVRGPLIIGEYTMHSITWFDVQIPDFRPYPPGMGGLYLPPQRPYQPASAEVISDWWEQSQAWVDSVAIFDAKLQQAQGRRAQAAAIRELGAIQV</sequence>
<name>A0A5C7T5G8_THASP</name>
<proteinExistence type="predicted"/>
<gene>
    <name evidence="1" type="ORF">E6Q80_03040</name>
</gene>
<organism evidence="1 2">
    <name type="scientific">Thauera aminoaromatica</name>
    <dbReference type="NCBI Taxonomy" id="164330"/>
    <lineage>
        <taxon>Bacteria</taxon>
        <taxon>Pseudomonadati</taxon>
        <taxon>Pseudomonadota</taxon>
        <taxon>Betaproteobacteria</taxon>
        <taxon>Rhodocyclales</taxon>
        <taxon>Zoogloeaceae</taxon>
        <taxon>Thauera</taxon>
    </lineage>
</organism>
<dbReference type="AlphaFoldDB" id="A0A5C7T5G8"/>